<accession>A0A0B2UUV1</accession>
<dbReference type="Gene3D" id="3.10.100.10">
    <property type="entry name" value="Mannose-Binding Protein A, subunit A"/>
    <property type="match status" value="1"/>
</dbReference>
<proteinExistence type="predicted"/>
<protein>
    <recommendedName>
        <fullName evidence="3">C-type lectin domain-containing protein</fullName>
    </recommendedName>
</protein>
<comment type="caution">
    <text evidence="1">The sequence shown here is derived from an EMBL/GenBank/DDBJ whole genome shotgun (WGS) entry which is preliminary data.</text>
</comment>
<organism evidence="1 2">
    <name type="scientific">Toxocara canis</name>
    <name type="common">Canine roundworm</name>
    <dbReference type="NCBI Taxonomy" id="6265"/>
    <lineage>
        <taxon>Eukaryota</taxon>
        <taxon>Metazoa</taxon>
        <taxon>Ecdysozoa</taxon>
        <taxon>Nematoda</taxon>
        <taxon>Chromadorea</taxon>
        <taxon>Rhabditida</taxon>
        <taxon>Spirurina</taxon>
        <taxon>Ascaridomorpha</taxon>
        <taxon>Ascaridoidea</taxon>
        <taxon>Toxocaridae</taxon>
        <taxon>Toxocara</taxon>
    </lineage>
</organism>
<dbReference type="Proteomes" id="UP000031036">
    <property type="component" value="Unassembled WGS sequence"/>
</dbReference>
<evidence type="ECO:0008006" key="3">
    <source>
        <dbReference type="Google" id="ProtNLM"/>
    </source>
</evidence>
<name>A0A0B2UUV1_TOXCA</name>
<dbReference type="InterPro" id="IPR016186">
    <property type="entry name" value="C-type_lectin-like/link_sf"/>
</dbReference>
<dbReference type="AlphaFoldDB" id="A0A0B2UUV1"/>
<sequence length="85" mass="9401">MYTSVATMVSSTFSAPPSCPPSWTLFSGHCYYVAVGSFLSNQASDWCTQTNSRVVWFVQSTVGTFGAEPYFVNNLHRVFCELLGQ</sequence>
<reference evidence="1 2" key="1">
    <citation type="submission" date="2014-11" db="EMBL/GenBank/DDBJ databases">
        <title>Genetic blueprint of the zoonotic pathogen Toxocara canis.</title>
        <authorList>
            <person name="Zhu X.-Q."/>
            <person name="Korhonen P.K."/>
            <person name="Cai H."/>
            <person name="Young N.D."/>
            <person name="Nejsum P."/>
            <person name="von Samson-Himmelstjerna G."/>
            <person name="Boag P.R."/>
            <person name="Tan P."/>
            <person name="Li Q."/>
            <person name="Min J."/>
            <person name="Yang Y."/>
            <person name="Wang X."/>
            <person name="Fang X."/>
            <person name="Hall R.S."/>
            <person name="Hofmann A."/>
            <person name="Sternberg P.W."/>
            <person name="Jex A.R."/>
            <person name="Gasser R.B."/>
        </authorList>
    </citation>
    <scope>NUCLEOTIDE SEQUENCE [LARGE SCALE GENOMIC DNA]</scope>
    <source>
        <strain evidence="1">PN_DK_2014</strain>
    </source>
</reference>
<dbReference type="EMBL" id="JPKZ01002811">
    <property type="protein sequence ID" value="KHN74876.1"/>
    <property type="molecule type" value="Genomic_DNA"/>
</dbReference>
<dbReference type="SUPFAM" id="SSF56436">
    <property type="entry name" value="C-type lectin-like"/>
    <property type="match status" value="1"/>
</dbReference>
<dbReference type="InterPro" id="IPR016187">
    <property type="entry name" value="CTDL_fold"/>
</dbReference>
<keyword evidence="2" id="KW-1185">Reference proteome</keyword>
<evidence type="ECO:0000313" key="1">
    <source>
        <dbReference type="EMBL" id="KHN74876.1"/>
    </source>
</evidence>
<evidence type="ECO:0000313" key="2">
    <source>
        <dbReference type="Proteomes" id="UP000031036"/>
    </source>
</evidence>
<gene>
    <name evidence="1" type="ORF">Tcan_15376</name>
</gene>